<name>A0AAV8VAZ1_9CUCU</name>
<evidence type="ECO:0000313" key="5">
    <source>
        <dbReference type="Proteomes" id="UP001159042"/>
    </source>
</evidence>
<keyword evidence="1" id="KW-0479">Metal-binding</keyword>
<keyword evidence="1" id="KW-0862">Zinc</keyword>
<dbReference type="PANTHER" id="PTHR45749:SF37">
    <property type="entry name" value="OS05G0311600 PROTEIN"/>
    <property type="match status" value="1"/>
</dbReference>
<dbReference type="SUPFAM" id="SSF53098">
    <property type="entry name" value="Ribonuclease H-like"/>
    <property type="match status" value="1"/>
</dbReference>
<feature type="domain" description="C2H2-type" evidence="3">
    <location>
        <begin position="218"/>
        <end position="245"/>
    </location>
</feature>
<feature type="region of interest" description="Disordered" evidence="2">
    <location>
        <begin position="1"/>
        <end position="24"/>
    </location>
</feature>
<dbReference type="Gene3D" id="3.30.160.60">
    <property type="entry name" value="Classic Zinc Finger"/>
    <property type="match status" value="3"/>
</dbReference>
<dbReference type="PROSITE" id="PS50157">
    <property type="entry name" value="ZINC_FINGER_C2H2_2"/>
    <property type="match status" value="2"/>
</dbReference>
<dbReference type="InterPro" id="IPR012337">
    <property type="entry name" value="RNaseH-like_sf"/>
</dbReference>
<comment type="caution">
    <text evidence="4">The sequence shown here is derived from an EMBL/GenBank/DDBJ whole genome shotgun (WGS) entry which is preliminary data.</text>
</comment>
<reference evidence="4 5" key="1">
    <citation type="journal article" date="2023" name="Insect Mol. Biol.">
        <title>Genome sequencing provides insights into the evolution of gene families encoding plant cell wall-degrading enzymes in longhorned beetles.</title>
        <authorList>
            <person name="Shin N.R."/>
            <person name="Okamura Y."/>
            <person name="Kirsch R."/>
            <person name="Pauchet Y."/>
        </authorList>
    </citation>
    <scope>NUCLEOTIDE SEQUENCE [LARGE SCALE GENOMIC DNA]</scope>
    <source>
        <strain evidence="4">EAD_L_NR</strain>
    </source>
</reference>
<protein>
    <recommendedName>
        <fullName evidence="3">C2H2-type domain-containing protein</fullName>
    </recommendedName>
</protein>
<evidence type="ECO:0000256" key="1">
    <source>
        <dbReference type="PROSITE-ProRule" id="PRU00042"/>
    </source>
</evidence>
<dbReference type="PROSITE" id="PS00028">
    <property type="entry name" value="ZINC_FINGER_C2H2_1"/>
    <property type="match status" value="1"/>
</dbReference>
<dbReference type="PANTHER" id="PTHR45749">
    <property type="match status" value="1"/>
</dbReference>
<evidence type="ECO:0000313" key="4">
    <source>
        <dbReference type="EMBL" id="KAJ8911318.1"/>
    </source>
</evidence>
<feature type="compositionally biased region" description="Basic and acidic residues" evidence="2">
    <location>
        <begin position="7"/>
        <end position="24"/>
    </location>
</feature>
<feature type="region of interest" description="Disordered" evidence="2">
    <location>
        <begin position="136"/>
        <end position="155"/>
    </location>
</feature>
<feature type="region of interest" description="Disordered" evidence="2">
    <location>
        <begin position="1001"/>
        <end position="1020"/>
    </location>
</feature>
<feature type="domain" description="C2H2-type" evidence="3">
    <location>
        <begin position="293"/>
        <end position="320"/>
    </location>
</feature>
<feature type="region of interest" description="Disordered" evidence="2">
    <location>
        <begin position="386"/>
        <end position="446"/>
    </location>
</feature>
<sequence>MEMEEHDDFHRLSSVKAEKKDDTTDCIHIQTKDKGLISGKVKIEKRDILETEERDLTYTSIKTIKVEECNEDYGKPQNDTIMSETVKAEKHDEIKTSDELISDDSIKIENHELTSDDCKPSGEVEANPIDCLKSSANSKSCTGTKSRRRSKTSKEKTKPDLLCGLCGFEAESGSVLYEHIETHENVSVLKKYRFILSKSVSVTESEQSTSTIPDMKLFQCDLCGFKSKYVYSLRNHMHIHKDPSQTGAQQRPKRRSTQSHKCNLCDFVTKEKIILDQHLRRHAFKDRLERKLHKCSLCNLIFRYENSLNDHMLIHQDPSQMKWYQCDLCDFKSKYKYALRNHNISNHKGCPPYKRTECRRCDYKATSDADLKSHFSHLLGRERHLSPPVRDMTTPGVRRVGEEEEKIEERQKIPPSRQGRARTGGDPSKGLHLPDLPVGTPTDLTTRNISDTVKMENHNEFNPDTIKTYKCVYADSILYAEDRQFSNCSVKVEETGRSVKTEEGEASTKIGEYDAVEMGGDDLMCGVKESKDHDLTYEHVNLEKQEFLNDAVTTEQDGLAFDAVTVEKLEFTIDDEFCPENDVKIEKVERKSTNGIQTIETPMEVTVTELASAPNHPDPNPPTTRVQEILNLKQHSRLNHERRLELKAHGPPKPKLNLTQQYKDRGKQINRYFKECMYTLCDWICGCDVNNAFFCYPCLLFADDYWWSKNGVTDLKHLKEKRDILESMLEVVQAQIATEIEQSNFVAVQVDESIDLSSNGTRLVFIFRYVLRGTIHERFWKIVDVPDRPVQRLTDVILKELRLLQIEETRNKLVAQSYDAAAGTSGRLGGVPAMIKKHFPTAHFIHCYAHDLKLVLQKAVSRHKEIKVFFANLEAVTSFFAQSRKRTSILGEFAKIRLQDAAPTTWCFSTRCVETVHRYRIDILNCLDKILEDEEDTMTINQASALQNYLQDEVFLYWLIFFNQIMPHVDALRNQLLSHDVDVASIKEYLDAFGYHIRKIRENHEDPNPGPGRPSLKNKRKAVDSKRSVAVQVCDVTLSEVNHRFAYSDHLLVSQLFEADRFEAYNKKFPQKILDSVKRNYSSVNHLKLKTELEVIYARDDFRDGAGAAAILQLLVNMNLTETFSECVILLEILCTLPMPTVEGERCFSTLKRIKTFLRNTKRQSKLPSALAMLSIENSLVKSIPNFNDRVIDHFAARNKERQIDLKYKQ</sequence>
<dbReference type="EMBL" id="JANEYG010000201">
    <property type="protein sequence ID" value="KAJ8911318.1"/>
    <property type="molecule type" value="Genomic_DNA"/>
</dbReference>
<proteinExistence type="predicted"/>
<dbReference type="GO" id="GO:0008270">
    <property type="term" value="F:zinc ion binding"/>
    <property type="evidence" value="ECO:0007669"/>
    <property type="project" value="UniProtKB-KW"/>
</dbReference>
<evidence type="ECO:0000256" key="2">
    <source>
        <dbReference type="SAM" id="MobiDB-lite"/>
    </source>
</evidence>
<dbReference type="AlphaFoldDB" id="A0AAV8VAZ1"/>
<dbReference type="InterPro" id="IPR013087">
    <property type="entry name" value="Znf_C2H2_type"/>
</dbReference>
<gene>
    <name evidence="4" type="ORF">NQ315_017014</name>
</gene>
<accession>A0AAV8VAZ1</accession>
<dbReference type="SUPFAM" id="SSF57667">
    <property type="entry name" value="beta-beta-alpha zinc fingers"/>
    <property type="match status" value="2"/>
</dbReference>
<dbReference type="SMART" id="SM00355">
    <property type="entry name" value="ZnF_C2H2"/>
    <property type="match status" value="6"/>
</dbReference>
<keyword evidence="1" id="KW-0863">Zinc-finger</keyword>
<dbReference type="InterPro" id="IPR036236">
    <property type="entry name" value="Znf_C2H2_sf"/>
</dbReference>
<keyword evidence="5" id="KW-1185">Reference proteome</keyword>
<dbReference type="Proteomes" id="UP001159042">
    <property type="component" value="Unassembled WGS sequence"/>
</dbReference>
<evidence type="ECO:0000259" key="3">
    <source>
        <dbReference type="PROSITE" id="PS50157"/>
    </source>
</evidence>
<organism evidence="4 5">
    <name type="scientific">Exocentrus adspersus</name>
    <dbReference type="NCBI Taxonomy" id="1586481"/>
    <lineage>
        <taxon>Eukaryota</taxon>
        <taxon>Metazoa</taxon>
        <taxon>Ecdysozoa</taxon>
        <taxon>Arthropoda</taxon>
        <taxon>Hexapoda</taxon>
        <taxon>Insecta</taxon>
        <taxon>Pterygota</taxon>
        <taxon>Neoptera</taxon>
        <taxon>Endopterygota</taxon>
        <taxon>Coleoptera</taxon>
        <taxon>Polyphaga</taxon>
        <taxon>Cucujiformia</taxon>
        <taxon>Chrysomeloidea</taxon>
        <taxon>Cerambycidae</taxon>
        <taxon>Lamiinae</taxon>
        <taxon>Acanthocinini</taxon>
        <taxon>Exocentrus</taxon>
    </lineage>
</organism>